<gene>
    <name evidence="3" type="ORF">GCM10008957_43790</name>
</gene>
<dbReference type="RefSeq" id="WP_229776424.1">
    <property type="nucleotide sequence ID" value="NZ_BMQL01000042.1"/>
</dbReference>
<feature type="region of interest" description="Disordered" evidence="1">
    <location>
        <begin position="256"/>
        <end position="276"/>
    </location>
</feature>
<name>A0A918CLT0_9DEIO</name>
<keyword evidence="4" id="KW-1185">Reference proteome</keyword>
<comment type="caution">
    <text evidence="3">The sequence shown here is derived from an EMBL/GenBank/DDBJ whole genome shotgun (WGS) entry which is preliminary data.</text>
</comment>
<accession>A0A918CLT0</accession>
<organism evidence="3 4">
    <name type="scientific">Deinococcus ruber</name>
    <dbReference type="NCBI Taxonomy" id="1848197"/>
    <lineage>
        <taxon>Bacteria</taxon>
        <taxon>Thermotogati</taxon>
        <taxon>Deinococcota</taxon>
        <taxon>Deinococci</taxon>
        <taxon>Deinococcales</taxon>
        <taxon>Deinococcaceae</taxon>
        <taxon>Deinococcus</taxon>
    </lineage>
</organism>
<protein>
    <recommendedName>
        <fullName evidence="2">PSP1 C-terminal domain-containing protein</fullName>
    </recommendedName>
</protein>
<dbReference type="PROSITE" id="PS51411">
    <property type="entry name" value="PSP1_C"/>
    <property type="match status" value="1"/>
</dbReference>
<dbReference type="Pfam" id="PF04468">
    <property type="entry name" value="PSP1"/>
    <property type="match status" value="1"/>
</dbReference>
<evidence type="ECO:0000256" key="1">
    <source>
        <dbReference type="SAM" id="MobiDB-lite"/>
    </source>
</evidence>
<evidence type="ECO:0000259" key="2">
    <source>
        <dbReference type="PROSITE" id="PS51411"/>
    </source>
</evidence>
<dbReference type="GO" id="GO:0005737">
    <property type="term" value="C:cytoplasm"/>
    <property type="evidence" value="ECO:0007669"/>
    <property type="project" value="TreeGrafter"/>
</dbReference>
<dbReference type="EMBL" id="BMQL01000042">
    <property type="protein sequence ID" value="GGR27791.1"/>
    <property type="molecule type" value="Genomic_DNA"/>
</dbReference>
<dbReference type="NCBIfam" id="NF041131">
    <property type="entry name" value="RicT_YaaT_fam"/>
    <property type="match status" value="1"/>
</dbReference>
<dbReference type="PANTHER" id="PTHR43830">
    <property type="entry name" value="PROTEIN PSP1"/>
    <property type="match status" value="1"/>
</dbReference>
<feature type="domain" description="PSP1 C-terminal" evidence="2">
    <location>
        <begin position="56"/>
        <end position="141"/>
    </location>
</feature>
<sequence>MHIQPVRFERSPQLHPMMTEEPYGIGTRVVVQGKRGPEVATVRGEAEPMPSTGRFGMILSVATTSDLSRWEELGREAEDLKWLLRARARARGLPVKIVAAEYTLDASLLTVSYSAEERIELSALIQDVRAHTRARINFAAVGPREQAMMIGALGACGRENCSSNHLQEFAPVSIRMARDQQLPLNPEKLSGPCGRLLCCLQFEHTQYLELLQDIPRKNAKVCVDSSGACGKVVKLHPLQGTVDIYTDAGLMTEIPASDLRPMKGEGKPEGGKDSRA</sequence>
<reference evidence="3" key="2">
    <citation type="submission" date="2020-09" db="EMBL/GenBank/DDBJ databases">
        <authorList>
            <person name="Sun Q."/>
            <person name="Ohkuma M."/>
        </authorList>
    </citation>
    <scope>NUCLEOTIDE SEQUENCE</scope>
    <source>
        <strain evidence="3">JCM 31311</strain>
    </source>
</reference>
<reference evidence="3" key="1">
    <citation type="journal article" date="2014" name="Int. J. Syst. Evol. Microbiol.">
        <title>Complete genome sequence of Corynebacterium casei LMG S-19264T (=DSM 44701T), isolated from a smear-ripened cheese.</title>
        <authorList>
            <consortium name="US DOE Joint Genome Institute (JGI-PGF)"/>
            <person name="Walter F."/>
            <person name="Albersmeier A."/>
            <person name="Kalinowski J."/>
            <person name="Ruckert C."/>
        </authorList>
    </citation>
    <scope>NUCLEOTIDE SEQUENCE</scope>
    <source>
        <strain evidence="3">JCM 31311</strain>
    </source>
</reference>
<dbReference type="AlphaFoldDB" id="A0A918CLT0"/>
<feature type="compositionally biased region" description="Basic and acidic residues" evidence="1">
    <location>
        <begin position="260"/>
        <end position="276"/>
    </location>
</feature>
<dbReference type="PANTHER" id="PTHR43830:SF3">
    <property type="entry name" value="PROTEIN PSP1"/>
    <property type="match status" value="1"/>
</dbReference>
<evidence type="ECO:0000313" key="4">
    <source>
        <dbReference type="Proteomes" id="UP000603865"/>
    </source>
</evidence>
<dbReference type="InterPro" id="IPR047767">
    <property type="entry name" value="PSP1-like"/>
</dbReference>
<dbReference type="InterPro" id="IPR007557">
    <property type="entry name" value="PSP1_C"/>
</dbReference>
<evidence type="ECO:0000313" key="3">
    <source>
        <dbReference type="EMBL" id="GGR27791.1"/>
    </source>
</evidence>
<dbReference type="Proteomes" id="UP000603865">
    <property type="component" value="Unassembled WGS sequence"/>
</dbReference>
<proteinExistence type="predicted"/>